<evidence type="ECO:0000313" key="2">
    <source>
        <dbReference type="Proteomes" id="UP000032066"/>
    </source>
</evidence>
<comment type="caution">
    <text evidence="1">The sequence shown here is derived from an EMBL/GenBank/DDBJ whole genome shotgun (WGS) entry which is preliminary data.</text>
</comment>
<dbReference type="AlphaFoldDB" id="A0A0D0NDG8"/>
<accession>A0A0D0NDG8</accession>
<dbReference type="EMBL" id="JXZB01000001">
    <property type="protein sequence ID" value="KIQ66215.1"/>
    <property type="molecule type" value="Genomic_DNA"/>
</dbReference>
<evidence type="ECO:0000313" key="1">
    <source>
        <dbReference type="EMBL" id="KIQ66215.1"/>
    </source>
</evidence>
<gene>
    <name evidence="1" type="ORF">TR51_00560</name>
</gene>
<proteinExistence type="predicted"/>
<dbReference type="Proteomes" id="UP000032066">
    <property type="component" value="Unassembled WGS sequence"/>
</dbReference>
<protein>
    <submittedName>
        <fullName evidence="1">Uncharacterized protein</fullName>
    </submittedName>
</protein>
<dbReference type="OrthoDB" id="4350966at2"/>
<dbReference type="PATRIC" id="fig|2064.6.peg.129"/>
<sequence length="150" mass="15755">MNTGGQAAVTLAVALRDAHFRLKALARAWAENAPAGAVHGHRPLGPAWQYSDRPDQASYTDGLLIELANDLTLLLHLSVDFGAAGTDLQATVSVEDDEGNVEELLSTGPEEHPASAEDLAAAIGQCLARLERLDPSGVIGARRRPGAVRS</sequence>
<keyword evidence="2" id="KW-1185">Reference proteome</keyword>
<name>A0A0D0NDG8_KITGR</name>
<dbReference type="RefSeq" id="WP_043907253.1">
    <property type="nucleotide sequence ID" value="NZ_JXZB01000001.1"/>
</dbReference>
<reference evidence="1 2" key="1">
    <citation type="submission" date="2015-02" db="EMBL/GenBank/DDBJ databases">
        <title>Draft genome sequence of Kitasatospora griseola MF730-N6, a bafilomycin, terpentecin and satosporin producer.</title>
        <authorList>
            <person name="Arens J.C."/>
            <person name="Haltli B."/>
            <person name="Kerr R.G."/>
        </authorList>
    </citation>
    <scope>NUCLEOTIDE SEQUENCE [LARGE SCALE GENOMIC DNA]</scope>
    <source>
        <strain evidence="1 2">MF730-N6</strain>
    </source>
</reference>
<organism evidence="1 2">
    <name type="scientific">Kitasatospora griseola</name>
    <name type="common">Streptomyces griseolosporeus</name>
    <dbReference type="NCBI Taxonomy" id="2064"/>
    <lineage>
        <taxon>Bacteria</taxon>
        <taxon>Bacillati</taxon>
        <taxon>Actinomycetota</taxon>
        <taxon>Actinomycetes</taxon>
        <taxon>Kitasatosporales</taxon>
        <taxon>Streptomycetaceae</taxon>
        <taxon>Kitasatospora</taxon>
    </lineage>
</organism>